<protein>
    <submittedName>
        <fullName evidence="1">Uncharacterized protein</fullName>
    </submittedName>
</protein>
<gene>
    <name evidence="1" type="ORF">GCM10010446_20210</name>
</gene>
<keyword evidence="2" id="KW-1185">Reference proteome</keyword>
<evidence type="ECO:0000313" key="1">
    <source>
        <dbReference type="EMBL" id="GAA2935207.1"/>
    </source>
</evidence>
<name>A0ABN3X4A4_9ACTN</name>
<dbReference type="Proteomes" id="UP001500403">
    <property type="component" value="Unassembled WGS sequence"/>
</dbReference>
<organism evidence="1 2">
    <name type="scientific">Streptomyces enissocaesilis</name>
    <dbReference type="NCBI Taxonomy" id="332589"/>
    <lineage>
        <taxon>Bacteria</taxon>
        <taxon>Bacillati</taxon>
        <taxon>Actinomycetota</taxon>
        <taxon>Actinomycetes</taxon>
        <taxon>Kitasatosporales</taxon>
        <taxon>Streptomycetaceae</taxon>
        <taxon>Streptomyces</taxon>
        <taxon>Streptomyces rochei group</taxon>
    </lineage>
</organism>
<reference evidence="1 2" key="1">
    <citation type="journal article" date="2019" name="Int. J. Syst. Evol. Microbiol.">
        <title>The Global Catalogue of Microorganisms (GCM) 10K type strain sequencing project: providing services to taxonomists for standard genome sequencing and annotation.</title>
        <authorList>
            <consortium name="The Broad Institute Genomics Platform"/>
            <consortium name="The Broad Institute Genome Sequencing Center for Infectious Disease"/>
            <person name="Wu L."/>
            <person name="Ma J."/>
        </authorList>
    </citation>
    <scope>NUCLEOTIDE SEQUENCE [LARGE SCALE GENOMIC DNA]</scope>
    <source>
        <strain evidence="1 2">JCM 9088</strain>
    </source>
</reference>
<proteinExistence type="predicted"/>
<dbReference type="EMBL" id="BAAAUD010000020">
    <property type="protein sequence ID" value="GAA2935207.1"/>
    <property type="molecule type" value="Genomic_DNA"/>
</dbReference>
<sequence>MGRAGAGVERDGAEVAHGLAPRRPATEGLWCAGPGLCRLPKDTVRRGRSDMAEPEFNATGVRIGRWPRSLTRAGQVLVQDGRLVLLTSNGREIDNAPLGAVTAQKPWYAGDDCTVATVNGTRYRLTMGQYGHAKDGEELAGQFLEAVRGTRNLRVVRDARD</sequence>
<accession>A0ABN3X4A4</accession>
<evidence type="ECO:0000313" key="2">
    <source>
        <dbReference type="Proteomes" id="UP001500403"/>
    </source>
</evidence>
<comment type="caution">
    <text evidence="1">The sequence shown here is derived from an EMBL/GenBank/DDBJ whole genome shotgun (WGS) entry which is preliminary data.</text>
</comment>